<accession>A0A1H7KD23</accession>
<dbReference type="AlphaFoldDB" id="A0A1H7KD23"/>
<reference evidence="5 6" key="1">
    <citation type="submission" date="2016-10" db="EMBL/GenBank/DDBJ databases">
        <authorList>
            <person name="de Groot N.N."/>
        </authorList>
    </citation>
    <scope>NUCLEOTIDE SEQUENCE [LARGE SCALE GENOMIC DNA]</scope>
    <source>
        <strain evidence="5 6">DSM 25232</strain>
    </source>
</reference>
<keyword evidence="6" id="KW-1185">Reference proteome</keyword>
<dbReference type="EMBL" id="FOAB01000002">
    <property type="protein sequence ID" value="SEK84743.1"/>
    <property type="molecule type" value="Genomic_DNA"/>
</dbReference>
<dbReference type="InterPro" id="IPR050770">
    <property type="entry name" value="Intradiol_RC_Dioxygenase"/>
</dbReference>
<comment type="similarity">
    <text evidence="1">Belongs to the intradiol ring-cleavage dioxygenase family.</text>
</comment>
<dbReference type="InterPro" id="IPR000627">
    <property type="entry name" value="Intradiol_dOase_C"/>
</dbReference>
<dbReference type="PANTHER" id="PTHR33711">
    <property type="entry name" value="DIOXYGENASE, PUTATIVE (AFU_ORTHOLOGUE AFUA_2G02910)-RELATED"/>
    <property type="match status" value="1"/>
</dbReference>
<evidence type="ECO:0000313" key="6">
    <source>
        <dbReference type="Proteomes" id="UP000198521"/>
    </source>
</evidence>
<dbReference type="SUPFAM" id="SSF49482">
    <property type="entry name" value="Aromatic compound dioxygenase"/>
    <property type="match status" value="1"/>
</dbReference>
<dbReference type="GO" id="GO:0016702">
    <property type="term" value="F:oxidoreductase activity, acting on single donors with incorporation of molecular oxygen, incorporation of two atoms of oxygen"/>
    <property type="evidence" value="ECO:0007669"/>
    <property type="project" value="InterPro"/>
</dbReference>
<dbReference type="Pfam" id="PF00775">
    <property type="entry name" value="Dioxygenase_C"/>
    <property type="match status" value="1"/>
</dbReference>
<evidence type="ECO:0000259" key="4">
    <source>
        <dbReference type="Pfam" id="PF00775"/>
    </source>
</evidence>
<keyword evidence="2 5" id="KW-0223">Dioxygenase</keyword>
<evidence type="ECO:0000256" key="3">
    <source>
        <dbReference type="ARBA" id="ARBA00023002"/>
    </source>
</evidence>
<evidence type="ECO:0000256" key="1">
    <source>
        <dbReference type="ARBA" id="ARBA00007825"/>
    </source>
</evidence>
<organism evidence="5 6">
    <name type="scientific">Aquimarina amphilecti</name>
    <dbReference type="NCBI Taxonomy" id="1038014"/>
    <lineage>
        <taxon>Bacteria</taxon>
        <taxon>Pseudomonadati</taxon>
        <taxon>Bacteroidota</taxon>
        <taxon>Flavobacteriia</taxon>
        <taxon>Flavobacteriales</taxon>
        <taxon>Flavobacteriaceae</taxon>
        <taxon>Aquimarina</taxon>
    </lineage>
</organism>
<protein>
    <submittedName>
        <fullName evidence="5">Dioxygenase</fullName>
    </submittedName>
</protein>
<dbReference type="STRING" id="1038014.SAMN04487910_1283"/>
<name>A0A1H7KD23_AQUAM</name>
<proteinExistence type="inferred from homology"/>
<dbReference type="Proteomes" id="UP000198521">
    <property type="component" value="Unassembled WGS sequence"/>
</dbReference>
<dbReference type="InterPro" id="IPR015889">
    <property type="entry name" value="Intradiol_dOase_core"/>
</dbReference>
<keyword evidence="3" id="KW-0560">Oxidoreductase</keyword>
<evidence type="ECO:0000313" key="5">
    <source>
        <dbReference type="EMBL" id="SEK84743.1"/>
    </source>
</evidence>
<feature type="domain" description="Intradiol ring-cleavage dioxygenases" evidence="4">
    <location>
        <begin position="48"/>
        <end position="176"/>
    </location>
</feature>
<evidence type="ECO:0000256" key="2">
    <source>
        <dbReference type="ARBA" id="ARBA00022964"/>
    </source>
</evidence>
<dbReference type="Gene3D" id="2.60.130.10">
    <property type="entry name" value="Aromatic compound dioxygenase"/>
    <property type="match status" value="1"/>
</dbReference>
<gene>
    <name evidence="5" type="ORF">SAMN04487910_1283</name>
</gene>
<dbReference type="CDD" id="cd00421">
    <property type="entry name" value="intradiol_dioxygenase"/>
    <property type="match status" value="1"/>
</dbReference>
<dbReference type="GO" id="GO:0008199">
    <property type="term" value="F:ferric iron binding"/>
    <property type="evidence" value="ECO:0007669"/>
    <property type="project" value="InterPro"/>
</dbReference>
<dbReference type="PANTHER" id="PTHR33711:SF11">
    <property type="entry name" value="DIOXYGENASE"/>
    <property type="match status" value="1"/>
</dbReference>
<dbReference type="RefSeq" id="WP_170837020.1">
    <property type="nucleotide sequence ID" value="NZ_FOAB01000002.1"/>
</dbReference>
<sequence>MKNGSRHNNLLQHSNGIENNLLTPYYSANQTKNQSLNYSKPLKFVNLNAKNLPGIPTIISGRIYTKDKQIVPNAKIEIWHADDVGAYNNEGNFYFPSQTTLSGCIFTDASGTYKIKTIRPGIYGYRARHFHYKISAKGHHSLETQIYFKDDPRILIDEIALVAENCRIIDFRYSNMGNLEGIVDVFLPKI</sequence>